<sequence>MLEKHGLERKQEKKSGKKGSKDRQLSHLQKRVEKLHFCMALFGERITLIMRIQ</sequence>
<name>A0AAD5WIG8_PARTN</name>
<keyword evidence="3" id="KW-1185">Reference proteome</keyword>
<dbReference type="Proteomes" id="UP001196413">
    <property type="component" value="Unassembled WGS sequence"/>
</dbReference>
<comment type="caution">
    <text evidence="2">The sequence shown here is derived from an EMBL/GenBank/DDBJ whole genome shotgun (WGS) entry which is preliminary data.</text>
</comment>
<accession>A0AAD5WIG8</accession>
<evidence type="ECO:0000256" key="1">
    <source>
        <dbReference type="SAM" id="MobiDB-lite"/>
    </source>
</evidence>
<evidence type="ECO:0000313" key="2">
    <source>
        <dbReference type="EMBL" id="KAJ1371527.1"/>
    </source>
</evidence>
<evidence type="ECO:0000313" key="3">
    <source>
        <dbReference type="Proteomes" id="UP001196413"/>
    </source>
</evidence>
<dbReference type="EMBL" id="JAHQIW010006994">
    <property type="protein sequence ID" value="KAJ1371527.1"/>
    <property type="molecule type" value="Genomic_DNA"/>
</dbReference>
<proteinExistence type="predicted"/>
<reference evidence="2" key="1">
    <citation type="submission" date="2021-06" db="EMBL/GenBank/DDBJ databases">
        <title>Parelaphostrongylus tenuis whole genome reference sequence.</title>
        <authorList>
            <person name="Garwood T.J."/>
            <person name="Larsen P.A."/>
            <person name="Fountain-Jones N.M."/>
            <person name="Garbe J.R."/>
            <person name="Macchietto M.G."/>
            <person name="Kania S.A."/>
            <person name="Gerhold R.W."/>
            <person name="Richards J.E."/>
            <person name="Wolf T.M."/>
        </authorList>
    </citation>
    <scope>NUCLEOTIDE SEQUENCE</scope>
    <source>
        <strain evidence="2">MNPRO001-30</strain>
        <tissue evidence="2">Meninges</tissue>
    </source>
</reference>
<protein>
    <submittedName>
        <fullName evidence="2">Uncharacterized protein</fullName>
    </submittedName>
</protein>
<organism evidence="2 3">
    <name type="scientific">Parelaphostrongylus tenuis</name>
    <name type="common">Meningeal worm</name>
    <dbReference type="NCBI Taxonomy" id="148309"/>
    <lineage>
        <taxon>Eukaryota</taxon>
        <taxon>Metazoa</taxon>
        <taxon>Ecdysozoa</taxon>
        <taxon>Nematoda</taxon>
        <taxon>Chromadorea</taxon>
        <taxon>Rhabditida</taxon>
        <taxon>Rhabditina</taxon>
        <taxon>Rhabditomorpha</taxon>
        <taxon>Strongyloidea</taxon>
        <taxon>Metastrongylidae</taxon>
        <taxon>Parelaphostrongylus</taxon>
    </lineage>
</organism>
<dbReference type="AlphaFoldDB" id="A0AAD5WIG8"/>
<feature type="region of interest" description="Disordered" evidence="1">
    <location>
        <begin position="1"/>
        <end position="26"/>
    </location>
</feature>
<gene>
    <name evidence="2" type="ORF">KIN20_033493</name>
</gene>